<proteinExistence type="predicted"/>
<reference evidence="1 2" key="1">
    <citation type="submission" date="2023-08" db="EMBL/GenBank/DDBJ databases">
        <title>Rhodoferax potami sp. nov. and Rhodoferax mekongensis sp. nov., isolated from the Mekong River in Thailand.</title>
        <authorList>
            <person name="Kitikhun S."/>
            <person name="Charoenyingcharoen P."/>
            <person name="Siriarchawattana P."/>
            <person name="Likhitrattanapisal S."/>
            <person name="Nilsakha T."/>
            <person name="Chanpet A."/>
            <person name="Rattanawaree P."/>
            <person name="Ingsriswang S."/>
        </authorList>
    </citation>
    <scope>NUCLEOTIDE SEQUENCE [LARGE SCALE GENOMIC DNA]</scope>
    <source>
        <strain evidence="1 2">TBRC 17307</strain>
    </source>
</reference>
<dbReference type="EMBL" id="CP132507">
    <property type="protein sequence ID" value="WNO04647.1"/>
    <property type="molecule type" value="Genomic_DNA"/>
</dbReference>
<protein>
    <submittedName>
        <fullName evidence="1">Winged helix-turn-helix domain-containing protein</fullName>
    </submittedName>
</protein>
<dbReference type="InterPro" id="IPR036388">
    <property type="entry name" value="WH-like_DNA-bd_sf"/>
</dbReference>
<dbReference type="Gene3D" id="1.10.10.10">
    <property type="entry name" value="Winged helix-like DNA-binding domain superfamily/Winged helix DNA-binding domain"/>
    <property type="match status" value="1"/>
</dbReference>
<evidence type="ECO:0000313" key="2">
    <source>
        <dbReference type="Proteomes" id="UP001302257"/>
    </source>
</evidence>
<sequence>MSKQPSQSSVYLKFLNLMDALREMPTFPSIDSTEERLLHQLESAWMAGKQVTVLEAMQLDAETSPATIHRRLKSLRKKGIITLTVDERDNRIKYVSGTELAKEYFAQLNTALLTATKGMQTD</sequence>
<organism evidence="1 2">
    <name type="scientific">Rhodoferax mekongensis</name>
    <dbReference type="NCBI Taxonomy" id="3068341"/>
    <lineage>
        <taxon>Bacteria</taxon>
        <taxon>Pseudomonadati</taxon>
        <taxon>Pseudomonadota</taxon>
        <taxon>Betaproteobacteria</taxon>
        <taxon>Burkholderiales</taxon>
        <taxon>Comamonadaceae</taxon>
        <taxon>Rhodoferax</taxon>
    </lineage>
</organism>
<name>A0ABZ0AYW2_9BURK</name>
<dbReference type="SUPFAM" id="SSF46785">
    <property type="entry name" value="Winged helix' DNA-binding domain"/>
    <property type="match status" value="1"/>
</dbReference>
<dbReference type="InterPro" id="IPR036390">
    <property type="entry name" value="WH_DNA-bd_sf"/>
</dbReference>
<keyword evidence="2" id="KW-1185">Reference proteome</keyword>
<evidence type="ECO:0000313" key="1">
    <source>
        <dbReference type="EMBL" id="WNO04647.1"/>
    </source>
</evidence>
<gene>
    <name evidence="1" type="ORF">RAN89_17415</name>
</gene>
<accession>A0ABZ0AYW2</accession>
<dbReference type="RefSeq" id="WP_313867479.1">
    <property type="nucleotide sequence ID" value="NZ_CP132507.1"/>
</dbReference>
<dbReference type="Proteomes" id="UP001302257">
    <property type="component" value="Chromosome"/>
</dbReference>